<dbReference type="GO" id="GO:0017148">
    <property type="term" value="P:negative regulation of translation"/>
    <property type="evidence" value="ECO:0007669"/>
    <property type="project" value="UniProtKB-KW"/>
</dbReference>
<organism evidence="3 4">
    <name type="scientific">Miscanthus lutarioriparius</name>
    <dbReference type="NCBI Taxonomy" id="422564"/>
    <lineage>
        <taxon>Eukaryota</taxon>
        <taxon>Viridiplantae</taxon>
        <taxon>Streptophyta</taxon>
        <taxon>Embryophyta</taxon>
        <taxon>Tracheophyta</taxon>
        <taxon>Spermatophyta</taxon>
        <taxon>Magnoliopsida</taxon>
        <taxon>Liliopsida</taxon>
        <taxon>Poales</taxon>
        <taxon>Poaceae</taxon>
        <taxon>PACMAD clade</taxon>
        <taxon>Panicoideae</taxon>
        <taxon>Andropogonodae</taxon>
        <taxon>Andropogoneae</taxon>
        <taxon>Saccharinae</taxon>
        <taxon>Miscanthus</taxon>
    </lineage>
</organism>
<evidence type="ECO:0000256" key="1">
    <source>
        <dbReference type="RuleBase" id="RU004915"/>
    </source>
</evidence>
<evidence type="ECO:0000313" key="3">
    <source>
        <dbReference type="EMBL" id="CAD6342263.1"/>
    </source>
</evidence>
<comment type="catalytic activity">
    <reaction evidence="1">
        <text>Endohydrolysis of the N-glycosidic bond at one specific adenosine on the 28S rRNA.</text>
        <dbReference type="EC" id="3.2.2.22"/>
    </reaction>
</comment>
<keyword evidence="1" id="KW-0652">Protein synthesis inhibitor</keyword>
<name>A0A811SKL3_9POAL</name>
<evidence type="ECO:0000256" key="2">
    <source>
        <dbReference type="SAM" id="SignalP"/>
    </source>
</evidence>
<gene>
    <name evidence="3" type="ORF">NCGR_LOCUS66361</name>
</gene>
<keyword evidence="1" id="KW-0611">Plant defense</keyword>
<dbReference type="GO" id="GO:0006952">
    <property type="term" value="P:defense response"/>
    <property type="evidence" value="ECO:0007669"/>
    <property type="project" value="UniProtKB-KW"/>
</dbReference>
<comment type="caution">
    <text evidence="3">The sequence shown here is derived from an EMBL/GenBank/DDBJ whole genome shotgun (WGS) entry which is preliminary data.</text>
</comment>
<dbReference type="GO" id="GO:0090729">
    <property type="term" value="F:toxin activity"/>
    <property type="evidence" value="ECO:0007669"/>
    <property type="project" value="UniProtKB-KW"/>
</dbReference>
<dbReference type="PANTHER" id="PTHR33453">
    <property type="match status" value="1"/>
</dbReference>
<sequence>MPQRKVFIFLVACFCTLSLALAAPPIHHIYFNLKTQNYQHVYSKLKELLQRPSTPKYNPTNVIGKFVLGQQRRDFHGEPPGWIYIHIEGVPKEDKVTLAIAIDDLYLIGFSNATNHWYKFSGGFQGLPAGAIELPIGENYGEMIEGGHKNLWMVPLGKQSAIHATKGLARYDSLPQNKPQLKDGLVRCVVMFCEAMRFKVFRDTFSGKNWEKETFISEDKAKYVVDWGSLSTLLILWDRTKHWGVTKGRYQSLADKVKKNSNVNGMLDAWNIVDFLLRPTDI</sequence>
<evidence type="ECO:0000313" key="4">
    <source>
        <dbReference type="Proteomes" id="UP000604825"/>
    </source>
</evidence>
<dbReference type="SUPFAM" id="SSF56371">
    <property type="entry name" value="Ribosome inactivating proteins (RIP)"/>
    <property type="match status" value="1"/>
</dbReference>
<keyword evidence="1" id="KW-0378">Hydrolase</keyword>
<feature type="chain" id="PRO_5032342809" description="rRNA N-glycosylase" evidence="2">
    <location>
        <begin position="23"/>
        <end position="282"/>
    </location>
</feature>
<dbReference type="InterPro" id="IPR001574">
    <property type="entry name" value="Ribosome_inactivat_prot"/>
</dbReference>
<accession>A0A811SKL3</accession>
<dbReference type="GO" id="GO:0030598">
    <property type="term" value="F:rRNA N-glycosylase activity"/>
    <property type="evidence" value="ECO:0007669"/>
    <property type="project" value="UniProtKB-EC"/>
</dbReference>
<keyword evidence="2" id="KW-0732">Signal</keyword>
<dbReference type="OrthoDB" id="633546at2759"/>
<keyword evidence="1" id="KW-0800">Toxin</keyword>
<dbReference type="InterPro" id="IPR016138">
    <property type="entry name" value="Ribosome_inactivat_prot_sub1"/>
</dbReference>
<comment type="similarity">
    <text evidence="1">Belongs to the ribosome-inactivating protein family.</text>
</comment>
<keyword evidence="4" id="KW-1185">Reference proteome</keyword>
<dbReference type="Pfam" id="PF00161">
    <property type="entry name" value="RIP"/>
    <property type="match status" value="1"/>
</dbReference>
<dbReference type="Proteomes" id="UP000604825">
    <property type="component" value="Unassembled WGS sequence"/>
</dbReference>
<reference evidence="3" key="1">
    <citation type="submission" date="2020-10" db="EMBL/GenBank/DDBJ databases">
        <authorList>
            <person name="Han B."/>
            <person name="Lu T."/>
            <person name="Zhao Q."/>
            <person name="Huang X."/>
            <person name="Zhao Y."/>
        </authorList>
    </citation>
    <scope>NUCLEOTIDE SEQUENCE</scope>
</reference>
<dbReference type="Gene3D" id="3.40.420.10">
    <property type="entry name" value="Ricin (A subunit), domain 1"/>
    <property type="match status" value="1"/>
</dbReference>
<dbReference type="EMBL" id="CAJGYO010000436">
    <property type="protein sequence ID" value="CAD6342263.1"/>
    <property type="molecule type" value="Genomic_DNA"/>
</dbReference>
<dbReference type="InterPro" id="IPR036041">
    <property type="entry name" value="Ribosome-inact_prot_sf"/>
</dbReference>
<proteinExistence type="inferred from homology"/>
<dbReference type="PANTHER" id="PTHR33453:SF46">
    <property type="entry name" value="RRNA N-GLYCOSYLASE"/>
    <property type="match status" value="1"/>
</dbReference>
<dbReference type="AlphaFoldDB" id="A0A811SKL3"/>
<dbReference type="EC" id="3.2.2.22" evidence="1"/>
<feature type="signal peptide" evidence="2">
    <location>
        <begin position="1"/>
        <end position="22"/>
    </location>
</feature>
<protein>
    <recommendedName>
        <fullName evidence="1">rRNA N-glycosylase</fullName>
        <ecNumber evidence="1">3.2.2.22</ecNumber>
    </recommendedName>
</protein>